<sequence length="80" mass="9046">MTLQASTESATPILIETAKQSPQKQQLRKDSGQEKKKKKWLQIRDALKLAHFKIAFPEATNIFSPGKLQRSHSRSLVLTS</sequence>
<keyword evidence="3" id="KW-1185">Reference proteome</keyword>
<evidence type="ECO:0000313" key="2">
    <source>
        <dbReference type="EMBL" id="VDK50138.1"/>
    </source>
</evidence>
<feature type="region of interest" description="Disordered" evidence="1">
    <location>
        <begin position="1"/>
        <end position="38"/>
    </location>
</feature>
<proteinExistence type="predicted"/>
<dbReference type="WBParaSite" id="ASIM_0001417801-mRNA-1">
    <property type="protein sequence ID" value="ASIM_0001417801-mRNA-1"/>
    <property type="gene ID" value="ASIM_0001417801"/>
</dbReference>
<accession>A0A0M3K053</accession>
<evidence type="ECO:0000256" key="1">
    <source>
        <dbReference type="SAM" id="MobiDB-lite"/>
    </source>
</evidence>
<dbReference type="Proteomes" id="UP000267096">
    <property type="component" value="Unassembled WGS sequence"/>
</dbReference>
<dbReference type="EMBL" id="UYRR01031444">
    <property type="protein sequence ID" value="VDK50138.1"/>
    <property type="molecule type" value="Genomic_DNA"/>
</dbReference>
<name>A0A0M3K053_ANISI</name>
<dbReference type="AlphaFoldDB" id="A0A0M3K053"/>
<organism evidence="4">
    <name type="scientific">Anisakis simplex</name>
    <name type="common">Herring worm</name>
    <dbReference type="NCBI Taxonomy" id="6269"/>
    <lineage>
        <taxon>Eukaryota</taxon>
        <taxon>Metazoa</taxon>
        <taxon>Ecdysozoa</taxon>
        <taxon>Nematoda</taxon>
        <taxon>Chromadorea</taxon>
        <taxon>Rhabditida</taxon>
        <taxon>Spirurina</taxon>
        <taxon>Ascaridomorpha</taxon>
        <taxon>Ascaridoidea</taxon>
        <taxon>Anisakidae</taxon>
        <taxon>Anisakis</taxon>
        <taxon>Anisakis simplex complex</taxon>
    </lineage>
</organism>
<feature type="compositionally biased region" description="Polar residues" evidence="1">
    <location>
        <begin position="1"/>
        <end position="10"/>
    </location>
</feature>
<evidence type="ECO:0000313" key="4">
    <source>
        <dbReference type="WBParaSite" id="ASIM_0001417801-mRNA-1"/>
    </source>
</evidence>
<gene>
    <name evidence="2" type="ORF">ASIM_LOCUS13606</name>
</gene>
<reference evidence="2 3" key="2">
    <citation type="submission" date="2018-11" db="EMBL/GenBank/DDBJ databases">
        <authorList>
            <consortium name="Pathogen Informatics"/>
        </authorList>
    </citation>
    <scope>NUCLEOTIDE SEQUENCE [LARGE SCALE GENOMIC DNA]</scope>
</reference>
<protein>
    <submittedName>
        <fullName evidence="2 4">Uncharacterized protein</fullName>
    </submittedName>
</protein>
<evidence type="ECO:0000313" key="3">
    <source>
        <dbReference type="Proteomes" id="UP000267096"/>
    </source>
</evidence>
<reference evidence="4" key="1">
    <citation type="submission" date="2017-02" db="UniProtKB">
        <authorList>
            <consortium name="WormBaseParasite"/>
        </authorList>
    </citation>
    <scope>IDENTIFICATION</scope>
</reference>